<gene>
    <name evidence="2" type="ORF">HMPREF9470_04774</name>
</gene>
<dbReference type="PATRIC" id="fig|742734.4.peg.5112"/>
<dbReference type="InterPro" id="IPR025202">
    <property type="entry name" value="PLD-like_dom"/>
</dbReference>
<dbReference type="RefSeq" id="WP_007859834.1">
    <property type="nucleotide sequence ID" value="NZ_KQ235883.1"/>
</dbReference>
<dbReference type="CDD" id="cd09113">
    <property type="entry name" value="PLDc_ymdC_like_2"/>
    <property type="match status" value="1"/>
</dbReference>
<dbReference type="GeneID" id="93164284"/>
<feature type="domain" description="PLD phosphodiesterase" evidence="1">
    <location>
        <begin position="394"/>
        <end position="421"/>
    </location>
</feature>
<proteinExistence type="predicted"/>
<dbReference type="Pfam" id="PF13091">
    <property type="entry name" value="PLDc_2"/>
    <property type="match status" value="2"/>
</dbReference>
<dbReference type="SUPFAM" id="SSF56024">
    <property type="entry name" value="Phospholipase D/nuclease"/>
    <property type="match status" value="2"/>
</dbReference>
<reference evidence="2 3" key="1">
    <citation type="submission" date="2011-04" db="EMBL/GenBank/DDBJ databases">
        <title>The Genome Sequence of Clostridium citroniae WAL-19142.</title>
        <authorList>
            <consortium name="The Broad Institute Genome Sequencing Platform"/>
            <person name="Earl A."/>
            <person name="Ward D."/>
            <person name="Feldgarden M."/>
            <person name="Gevers D."/>
            <person name="Warren Y.A."/>
            <person name="Tyrrell K.L."/>
            <person name="Citron D.M."/>
            <person name="Goldstein E.J."/>
            <person name="Daigneault M."/>
            <person name="Allen-Vercoe E."/>
            <person name="Young S.K."/>
            <person name="Zeng Q."/>
            <person name="Gargeya S."/>
            <person name="Fitzgerald M."/>
            <person name="Haas B."/>
            <person name="Abouelleil A."/>
            <person name="Alvarado L."/>
            <person name="Arachchi H.M."/>
            <person name="Berlin A."/>
            <person name="Brown A."/>
            <person name="Chapman S.B."/>
            <person name="Chen Z."/>
            <person name="Dunbar C."/>
            <person name="Freedman E."/>
            <person name="Gearin G."/>
            <person name="Gellesch M."/>
            <person name="Goldberg J."/>
            <person name="Griggs A."/>
            <person name="Gujja S."/>
            <person name="Heilman E.R."/>
            <person name="Heiman D."/>
            <person name="Howarth C."/>
            <person name="Larson L."/>
            <person name="Lui A."/>
            <person name="MacDonald P.J."/>
            <person name="Mehta T."/>
            <person name="Montmayeur A."/>
            <person name="Murphy C."/>
            <person name="Neiman D."/>
            <person name="Pearson M."/>
            <person name="Priest M."/>
            <person name="Roberts A."/>
            <person name="Saif S."/>
            <person name="Shea T."/>
            <person name="Shenoy N."/>
            <person name="Sisk P."/>
            <person name="Stolte C."/>
            <person name="Sykes S."/>
            <person name="White J."/>
            <person name="Yandava C."/>
            <person name="Wortman J."/>
            <person name="Nusbaum C."/>
            <person name="Birren B."/>
        </authorList>
    </citation>
    <scope>NUCLEOTIDE SEQUENCE [LARGE SCALE GENOMIC DNA]</scope>
    <source>
        <strain evidence="2 3">WAL-19142</strain>
    </source>
</reference>
<comment type="caution">
    <text evidence="2">The sequence shown here is derived from an EMBL/GenBank/DDBJ whole genome shotgun (WGS) entry which is preliminary data.</text>
</comment>
<name>A0A0J9BNT6_9FIRM</name>
<dbReference type="PROSITE" id="PS50035">
    <property type="entry name" value="PLD"/>
    <property type="match status" value="1"/>
</dbReference>
<sequence length="494" mass="56441">MILKWIKRHRPLTALLIIFLYLVLGATAPFYHYKPVSQITKENTSAADFYQDGPGCDRAMILETNQSAWDERMRLMGMAKERIILSTFDFRDGESPRDIMSLMLHKADEGVKVQILVDGFSGLVRMERNNYFYALSSHPNIEIKIYNKINLLQPWTTQGRMHDKYVIADDYGYILGGRNTFDYFIGSYPTNSRSHDREVLVYNTAHGTEDSAKSSLYQVEEYFNQVWNLEVSSLFHDSETLGEKTSVKNAAAVLRERYDSLASAHPELFAPDNEDDLAILEGPDPLTYYQTHTVPAGKITLVSNPTTIYAKEPVVFYTLTQLMKQAKERVVIHTPYAVFNNTMYETMSEVTKQVPVTMMVNSVENGDNFFASSDYPLHKKKFINTGMEILEYDGGLSYHGKSLVIDDELCAIGSYNFDLRSTYMDTELMLVIQSPPLTAQLKEHMDSYQQDCRTLQSDGTYKIPAHVNVASVPLYKRAAWKVVGFVMQPFRFLI</sequence>
<protein>
    <recommendedName>
        <fullName evidence="1">PLD phosphodiesterase domain-containing protein</fullName>
    </recommendedName>
</protein>
<dbReference type="OrthoDB" id="9814092at2"/>
<dbReference type="GO" id="GO:0032049">
    <property type="term" value="P:cardiolipin biosynthetic process"/>
    <property type="evidence" value="ECO:0007669"/>
    <property type="project" value="UniProtKB-ARBA"/>
</dbReference>
<organism evidence="2 3">
    <name type="scientific">[Clostridium] citroniae WAL-19142</name>
    <dbReference type="NCBI Taxonomy" id="742734"/>
    <lineage>
        <taxon>Bacteria</taxon>
        <taxon>Bacillati</taxon>
        <taxon>Bacillota</taxon>
        <taxon>Clostridia</taxon>
        <taxon>Lachnospirales</taxon>
        <taxon>Lachnospiraceae</taxon>
        <taxon>Enterocloster</taxon>
    </lineage>
</organism>
<dbReference type="SMART" id="SM00155">
    <property type="entry name" value="PLDc"/>
    <property type="match status" value="2"/>
</dbReference>
<dbReference type="GO" id="GO:0030572">
    <property type="term" value="F:phosphatidyltransferase activity"/>
    <property type="evidence" value="ECO:0007669"/>
    <property type="project" value="UniProtKB-ARBA"/>
</dbReference>
<dbReference type="Proteomes" id="UP000037392">
    <property type="component" value="Unassembled WGS sequence"/>
</dbReference>
<dbReference type="InterPro" id="IPR001736">
    <property type="entry name" value="PLipase_D/transphosphatidylase"/>
</dbReference>
<accession>A0A0J9BNT6</accession>
<dbReference type="PANTHER" id="PTHR21248">
    <property type="entry name" value="CARDIOLIPIN SYNTHASE"/>
    <property type="match status" value="1"/>
</dbReference>
<evidence type="ECO:0000259" key="1">
    <source>
        <dbReference type="PROSITE" id="PS50035"/>
    </source>
</evidence>
<evidence type="ECO:0000313" key="2">
    <source>
        <dbReference type="EMBL" id="KMW14468.1"/>
    </source>
</evidence>
<dbReference type="AlphaFoldDB" id="A0A0J9BNT6"/>
<evidence type="ECO:0000313" key="3">
    <source>
        <dbReference type="Proteomes" id="UP000037392"/>
    </source>
</evidence>
<dbReference type="EMBL" id="ADLK01000037">
    <property type="protein sequence ID" value="KMW14468.1"/>
    <property type="molecule type" value="Genomic_DNA"/>
</dbReference>
<dbReference type="PANTHER" id="PTHR21248:SF12">
    <property type="entry name" value="CARDIOLIPIN SYNTHASE C"/>
    <property type="match status" value="1"/>
</dbReference>
<dbReference type="Gene3D" id="3.30.870.10">
    <property type="entry name" value="Endonuclease Chain A"/>
    <property type="match status" value="2"/>
</dbReference>